<feature type="compositionally biased region" description="Acidic residues" evidence="1">
    <location>
        <begin position="135"/>
        <end position="163"/>
    </location>
</feature>
<dbReference type="AlphaFoldDB" id="A0A428UQQ9"/>
<dbReference type="Gene3D" id="3.60.130.20">
    <property type="entry name" value="Oxoglutarate/iron-dependent oxygenase, C-terminal degradation domain"/>
    <property type="match status" value="1"/>
</dbReference>
<dbReference type="GO" id="GO:0006449">
    <property type="term" value="P:regulation of translational termination"/>
    <property type="evidence" value="ECO:0007669"/>
    <property type="project" value="TreeGrafter"/>
</dbReference>
<dbReference type="PANTHER" id="PTHR12117:SF0">
    <property type="entry name" value="PROLYL 3-HYDROXYLASE OGFOD1"/>
    <property type="match status" value="1"/>
</dbReference>
<dbReference type="STRING" id="1325735.A0A428UQQ9"/>
<evidence type="ECO:0000313" key="3">
    <source>
        <dbReference type="EMBL" id="RSM16609.1"/>
    </source>
</evidence>
<dbReference type="GO" id="GO:0005506">
    <property type="term" value="F:iron ion binding"/>
    <property type="evidence" value="ECO:0007669"/>
    <property type="project" value="InterPro"/>
</dbReference>
<evidence type="ECO:0000313" key="4">
    <source>
        <dbReference type="Proteomes" id="UP000287144"/>
    </source>
</evidence>
<dbReference type="InterPro" id="IPR019601">
    <property type="entry name" value="Oxoglutarate/Fe-dep_Oase_C"/>
</dbReference>
<name>A0A428UQQ9_9HYPO</name>
<feature type="region of interest" description="Disordered" evidence="1">
    <location>
        <begin position="135"/>
        <end position="176"/>
    </location>
</feature>
<proteinExistence type="predicted"/>
<feature type="compositionally biased region" description="Basic and acidic residues" evidence="1">
    <location>
        <begin position="29"/>
        <end position="41"/>
    </location>
</feature>
<evidence type="ECO:0000259" key="2">
    <source>
        <dbReference type="Pfam" id="PF10637"/>
    </source>
</evidence>
<reference evidence="3 4" key="1">
    <citation type="submission" date="2017-06" db="EMBL/GenBank/DDBJ databases">
        <title>Comparative genomic analysis of Ambrosia Fusariam Clade fungi.</title>
        <authorList>
            <person name="Stajich J.E."/>
            <person name="Carrillo J."/>
            <person name="Kijimoto T."/>
            <person name="Eskalen A."/>
            <person name="O'Donnell K."/>
            <person name="Kasson M."/>
        </authorList>
    </citation>
    <scope>NUCLEOTIDE SEQUENCE [LARGE SCALE GENOMIC DNA]</scope>
    <source>
        <strain evidence="3 4">NRRL62579</strain>
    </source>
</reference>
<protein>
    <recommendedName>
        <fullName evidence="2">Oxoglutarate/iron-dependent oxygenase C-terminal degradation domain-containing protein</fullName>
    </recommendedName>
</protein>
<dbReference type="GO" id="GO:0031418">
    <property type="term" value="F:L-ascorbic acid binding"/>
    <property type="evidence" value="ECO:0007669"/>
    <property type="project" value="InterPro"/>
</dbReference>
<dbReference type="InterPro" id="IPR043044">
    <property type="entry name" value="TPA1/Ofd1_C"/>
</dbReference>
<dbReference type="Proteomes" id="UP000287144">
    <property type="component" value="Unassembled WGS sequence"/>
</dbReference>
<organism evidence="3 4">
    <name type="scientific">Fusarium oligoseptatum</name>
    <dbReference type="NCBI Taxonomy" id="2604345"/>
    <lineage>
        <taxon>Eukaryota</taxon>
        <taxon>Fungi</taxon>
        <taxon>Dikarya</taxon>
        <taxon>Ascomycota</taxon>
        <taxon>Pezizomycotina</taxon>
        <taxon>Sordariomycetes</taxon>
        <taxon>Hypocreomycetidae</taxon>
        <taxon>Hypocreales</taxon>
        <taxon>Nectriaceae</taxon>
        <taxon>Fusarium</taxon>
        <taxon>Fusarium solani species complex</taxon>
    </lineage>
</organism>
<dbReference type="InterPro" id="IPR051842">
    <property type="entry name" value="uS12_prolyl_hydroxylase"/>
</dbReference>
<dbReference type="EMBL" id="NKCK01000001">
    <property type="protein sequence ID" value="RSM16609.1"/>
    <property type="molecule type" value="Genomic_DNA"/>
</dbReference>
<dbReference type="GO" id="GO:0031543">
    <property type="term" value="F:peptidyl-proline dioxygenase activity"/>
    <property type="evidence" value="ECO:0007669"/>
    <property type="project" value="TreeGrafter"/>
</dbReference>
<feature type="region of interest" description="Disordered" evidence="1">
    <location>
        <begin position="1"/>
        <end position="82"/>
    </location>
</feature>
<feature type="compositionally biased region" description="Basic and acidic residues" evidence="1">
    <location>
        <begin position="48"/>
        <end position="61"/>
    </location>
</feature>
<dbReference type="Pfam" id="PF10637">
    <property type="entry name" value="Ofd1_CTDD"/>
    <property type="match status" value="1"/>
</dbReference>
<sequence>MRARRASRSTSASPLHLAGATMRKKRRKKEETKKNGKEARTNGKGKGKAVEKDEPAPKEADEVGGQEIFMSGDDDADEDAAVYKTGSDDDNILFFQAAAWNKMTIVLRDSGALKFIKYISKSAKGDRWDISGAFEIEEQDDSDDEMADAGEGPAPDEESEEEFQGFSPDAAQSDSD</sequence>
<gene>
    <name evidence="3" type="ORF">CEP52_000015</name>
</gene>
<dbReference type="PANTHER" id="PTHR12117">
    <property type="entry name" value="HISTONE ACETYLTRANSFERASE COMPLEX"/>
    <property type="match status" value="1"/>
</dbReference>
<evidence type="ECO:0000256" key="1">
    <source>
        <dbReference type="SAM" id="MobiDB-lite"/>
    </source>
</evidence>
<feature type="domain" description="Oxoglutarate/iron-dependent oxygenase C-terminal degradation" evidence="2">
    <location>
        <begin position="59"/>
        <end position="141"/>
    </location>
</feature>
<dbReference type="GO" id="GO:0005737">
    <property type="term" value="C:cytoplasm"/>
    <property type="evidence" value="ECO:0007669"/>
    <property type="project" value="TreeGrafter"/>
</dbReference>
<keyword evidence="4" id="KW-1185">Reference proteome</keyword>
<comment type="caution">
    <text evidence="3">The sequence shown here is derived from an EMBL/GenBank/DDBJ whole genome shotgun (WGS) entry which is preliminary data.</text>
</comment>
<accession>A0A428UQQ9</accession>